<dbReference type="GO" id="GO:0007020">
    <property type="term" value="P:microtubule nucleation"/>
    <property type="evidence" value="ECO:0007669"/>
    <property type="project" value="TreeGrafter"/>
</dbReference>
<evidence type="ECO:0000313" key="2">
    <source>
        <dbReference type="EMBL" id="NWS16052.1"/>
    </source>
</evidence>
<sequence>QIFQYDDKTSPCKDIPTLEIKKLQKQNASLRAAIAQMRKEMESLDEQMLSSL</sequence>
<dbReference type="GO" id="GO:0045931">
    <property type="term" value="P:positive regulation of mitotic cell cycle"/>
    <property type="evidence" value="ECO:0007669"/>
    <property type="project" value="TreeGrafter"/>
</dbReference>
<dbReference type="GO" id="GO:0005876">
    <property type="term" value="C:spindle microtubule"/>
    <property type="evidence" value="ECO:0007669"/>
    <property type="project" value="TreeGrafter"/>
</dbReference>
<accession>A0A7K5D6B6</accession>
<dbReference type="GO" id="GO:0034451">
    <property type="term" value="C:centriolar satellite"/>
    <property type="evidence" value="ECO:0007669"/>
    <property type="project" value="TreeGrafter"/>
</dbReference>
<evidence type="ECO:0000256" key="1">
    <source>
        <dbReference type="SAM" id="Coils"/>
    </source>
</evidence>
<dbReference type="Proteomes" id="UP000525089">
    <property type="component" value="Unassembled WGS sequence"/>
</dbReference>
<keyword evidence="1" id="KW-0175">Coiled coil</keyword>
<proteinExistence type="predicted"/>
<dbReference type="GO" id="GO:0060271">
    <property type="term" value="P:cilium assembly"/>
    <property type="evidence" value="ECO:0007669"/>
    <property type="project" value="TreeGrafter"/>
</dbReference>
<evidence type="ECO:0000313" key="3">
    <source>
        <dbReference type="Proteomes" id="UP000525089"/>
    </source>
</evidence>
<dbReference type="InterPro" id="IPR042481">
    <property type="entry name" value="CCDC57"/>
</dbReference>
<feature type="non-terminal residue" evidence="2">
    <location>
        <position position="1"/>
    </location>
</feature>
<dbReference type="AlphaFoldDB" id="A0A7K5D6B6"/>
<dbReference type="PANTHER" id="PTHR46725:SF1">
    <property type="entry name" value="COILED-COIL DOMAIN-CONTAINING PROTEIN 57"/>
    <property type="match status" value="1"/>
</dbReference>
<feature type="coiled-coil region" evidence="1">
    <location>
        <begin position="20"/>
        <end position="47"/>
    </location>
</feature>
<organism evidence="2 3">
    <name type="scientific">Pachyramphus minor</name>
    <dbReference type="NCBI Taxonomy" id="369605"/>
    <lineage>
        <taxon>Eukaryota</taxon>
        <taxon>Metazoa</taxon>
        <taxon>Chordata</taxon>
        <taxon>Craniata</taxon>
        <taxon>Vertebrata</taxon>
        <taxon>Euteleostomi</taxon>
        <taxon>Archelosauria</taxon>
        <taxon>Archosauria</taxon>
        <taxon>Dinosauria</taxon>
        <taxon>Saurischia</taxon>
        <taxon>Theropoda</taxon>
        <taxon>Coelurosauria</taxon>
        <taxon>Aves</taxon>
        <taxon>Neognathae</taxon>
        <taxon>Neoaves</taxon>
        <taxon>Telluraves</taxon>
        <taxon>Australaves</taxon>
        <taxon>Passeriformes</taxon>
        <taxon>Tyrannidae</taxon>
        <taxon>Pachyramphus</taxon>
    </lineage>
</organism>
<gene>
    <name evidence="2" type="primary">Ccdc57</name>
    <name evidence="2" type="ORF">PACMIN_R12200</name>
</gene>
<dbReference type="GO" id="GO:0005814">
    <property type="term" value="C:centriole"/>
    <property type="evidence" value="ECO:0007669"/>
    <property type="project" value="TreeGrafter"/>
</dbReference>
<comment type="caution">
    <text evidence="2">The sequence shown here is derived from an EMBL/GenBank/DDBJ whole genome shotgun (WGS) entry which is preliminary data.</text>
</comment>
<dbReference type="PANTHER" id="PTHR46725">
    <property type="entry name" value="COILED-COIL DOMAIN-CONTAINING PROTEIN 57"/>
    <property type="match status" value="1"/>
</dbReference>
<name>A0A7K5D6B6_9TYRA</name>
<protein>
    <submittedName>
        <fullName evidence="2">CCD57 protein</fullName>
    </submittedName>
</protein>
<feature type="non-terminal residue" evidence="2">
    <location>
        <position position="52"/>
    </location>
</feature>
<keyword evidence="3" id="KW-1185">Reference proteome</keyword>
<reference evidence="2 3" key="1">
    <citation type="submission" date="2019-09" db="EMBL/GenBank/DDBJ databases">
        <title>Bird 10,000 Genomes (B10K) Project - Family phase.</title>
        <authorList>
            <person name="Zhang G."/>
        </authorList>
    </citation>
    <scope>NUCLEOTIDE SEQUENCE [LARGE SCALE GENOMIC DNA]</scope>
    <source>
        <strain evidence="2">B10K-DU-001-72</strain>
        <tissue evidence="2">Muscle</tissue>
    </source>
</reference>
<dbReference type="EMBL" id="VYXB01004923">
    <property type="protein sequence ID" value="NWS16052.1"/>
    <property type="molecule type" value="Genomic_DNA"/>
</dbReference>
<dbReference type="GO" id="GO:0007099">
    <property type="term" value="P:centriole replication"/>
    <property type="evidence" value="ECO:0007669"/>
    <property type="project" value="TreeGrafter"/>
</dbReference>